<evidence type="ECO:0000313" key="2">
    <source>
        <dbReference type="EMBL" id="EXZ75780.1"/>
    </source>
</evidence>
<evidence type="ECO:0000313" key="3">
    <source>
        <dbReference type="Proteomes" id="UP000020938"/>
    </source>
</evidence>
<accession>A0A016AWI2</accession>
<protein>
    <submittedName>
        <fullName evidence="2">DNA binding, excisionase family domain protein</fullName>
    </submittedName>
</protein>
<dbReference type="AlphaFoldDB" id="A0A016AWI2"/>
<dbReference type="InterPro" id="IPR041657">
    <property type="entry name" value="HTH_17"/>
</dbReference>
<dbReference type="GO" id="GO:0003677">
    <property type="term" value="F:DNA binding"/>
    <property type="evidence" value="ECO:0007669"/>
    <property type="project" value="InterPro"/>
</dbReference>
<dbReference type="RefSeq" id="WP_032597422.1">
    <property type="nucleotide sequence ID" value="NZ_JGDS01000015.1"/>
</dbReference>
<dbReference type="InterPro" id="IPR009061">
    <property type="entry name" value="DNA-bd_dom_put_sf"/>
</dbReference>
<gene>
    <name evidence="2" type="ORF">M123_4896</name>
</gene>
<dbReference type="InterPro" id="IPR010093">
    <property type="entry name" value="SinI_DNA-bd"/>
</dbReference>
<dbReference type="Pfam" id="PF12728">
    <property type="entry name" value="HTH_17"/>
    <property type="match status" value="1"/>
</dbReference>
<dbReference type="SUPFAM" id="SSF46955">
    <property type="entry name" value="Putative DNA-binding domain"/>
    <property type="match status" value="1"/>
</dbReference>
<dbReference type="NCBIfam" id="TIGR01764">
    <property type="entry name" value="excise"/>
    <property type="match status" value="1"/>
</dbReference>
<comment type="caution">
    <text evidence="2">The sequence shown here is derived from an EMBL/GenBank/DDBJ whole genome shotgun (WGS) entry which is preliminary data.</text>
</comment>
<dbReference type="Proteomes" id="UP000020938">
    <property type="component" value="Unassembled WGS sequence"/>
</dbReference>
<feature type="domain" description="Helix-turn-helix" evidence="1">
    <location>
        <begin position="7"/>
        <end position="56"/>
    </location>
</feature>
<evidence type="ECO:0000259" key="1">
    <source>
        <dbReference type="Pfam" id="PF12728"/>
    </source>
</evidence>
<dbReference type="PATRIC" id="fig|1339314.3.peg.210"/>
<name>A0A016AWI2_BACFG</name>
<sequence length="80" mass="9366">METERNLLTTTEAAKYLGLKPSYLYKLMMRRAIPYYKPNGKLCFFSKADLDAWLTNIRVRSQAEIDSDAARYLANRRADR</sequence>
<reference evidence="2 3" key="1">
    <citation type="submission" date="2014-02" db="EMBL/GenBank/DDBJ databases">
        <authorList>
            <person name="Sears C."/>
            <person name="Carroll K."/>
            <person name="Sack B.R."/>
            <person name="Qadri F."/>
            <person name="Myers L.L."/>
            <person name="Chung G.-T."/>
            <person name="Escheverria P."/>
            <person name="Fraser C.M."/>
            <person name="Sadzewicz L."/>
            <person name="Shefchek K.A."/>
            <person name="Tallon L."/>
            <person name="Das S.P."/>
            <person name="Daugherty S."/>
            <person name="Mongodin E.F."/>
        </authorList>
    </citation>
    <scope>NUCLEOTIDE SEQUENCE [LARGE SCALE GENOMIC DNA]</scope>
    <source>
        <strain evidence="2 3">3976T8</strain>
    </source>
</reference>
<proteinExistence type="predicted"/>
<organism evidence="2 3">
    <name type="scientific">Bacteroides fragilis str. 3976T8</name>
    <dbReference type="NCBI Taxonomy" id="1339314"/>
    <lineage>
        <taxon>Bacteria</taxon>
        <taxon>Pseudomonadati</taxon>
        <taxon>Bacteroidota</taxon>
        <taxon>Bacteroidia</taxon>
        <taxon>Bacteroidales</taxon>
        <taxon>Bacteroidaceae</taxon>
        <taxon>Bacteroides</taxon>
    </lineage>
</organism>
<dbReference type="EMBL" id="JGDS01000015">
    <property type="protein sequence ID" value="EXZ75780.1"/>
    <property type="molecule type" value="Genomic_DNA"/>
</dbReference>